<dbReference type="SUPFAM" id="SSF103473">
    <property type="entry name" value="MFS general substrate transporter"/>
    <property type="match status" value="1"/>
</dbReference>
<dbReference type="GO" id="GO:0005886">
    <property type="term" value="C:plasma membrane"/>
    <property type="evidence" value="ECO:0007669"/>
    <property type="project" value="TreeGrafter"/>
</dbReference>
<feature type="transmembrane region" description="Helical" evidence="7">
    <location>
        <begin position="453"/>
        <end position="472"/>
    </location>
</feature>
<evidence type="ECO:0000313" key="10">
    <source>
        <dbReference type="EMBL" id="GJJ12614.1"/>
    </source>
</evidence>
<dbReference type="PROSITE" id="PS50850">
    <property type="entry name" value="MFS"/>
    <property type="match status" value="1"/>
</dbReference>
<keyword evidence="5" id="KW-0862">Zinc</keyword>
<evidence type="ECO:0000256" key="4">
    <source>
        <dbReference type="ARBA" id="ARBA00023136"/>
    </source>
</evidence>
<dbReference type="GO" id="GO:0008270">
    <property type="term" value="F:zinc ion binding"/>
    <property type="evidence" value="ECO:0007669"/>
    <property type="project" value="UniProtKB-KW"/>
</dbReference>
<dbReference type="InterPro" id="IPR011701">
    <property type="entry name" value="MFS"/>
</dbReference>
<evidence type="ECO:0008006" key="12">
    <source>
        <dbReference type="Google" id="ProtNLM"/>
    </source>
</evidence>
<dbReference type="GO" id="GO:0022857">
    <property type="term" value="F:transmembrane transporter activity"/>
    <property type="evidence" value="ECO:0007669"/>
    <property type="project" value="InterPro"/>
</dbReference>
<comment type="caution">
    <text evidence="10">The sequence shown here is derived from an EMBL/GenBank/DDBJ whole genome shotgun (WGS) entry which is preliminary data.</text>
</comment>
<feature type="transmembrane region" description="Helical" evidence="7">
    <location>
        <begin position="118"/>
        <end position="139"/>
    </location>
</feature>
<keyword evidence="4 7" id="KW-0472">Membrane</keyword>
<evidence type="ECO:0000259" key="9">
    <source>
        <dbReference type="PROSITE" id="PS50850"/>
    </source>
</evidence>
<protein>
    <recommendedName>
        <fullName evidence="12">C2H2-type domain-containing protein</fullName>
    </recommendedName>
</protein>
<evidence type="ECO:0000313" key="11">
    <source>
        <dbReference type="Proteomes" id="UP001050691"/>
    </source>
</evidence>
<feature type="compositionally biased region" description="Low complexity" evidence="6">
    <location>
        <begin position="601"/>
        <end position="612"/>
    </location>
</feature>
<sequence>MVETPSPSTTGMAQTSEPTPSKGIRFWMAIICIMLCTFLAAIDATAVATALPTIIATFQGEQFVWIGSSFSLAAVASIPISGNLAISFGRRTVLLVLILIFALGSALCGGAQSMPMLIGGRTVQGIASGGILTVTEIILSDLVPLNERGIYQGFIGLTWAIASCIGPPVGGAFASRKDWTWRGLFYLNLPLTGIALASCIFCLNLKVPKRTFLEKFKLIDWIGNILVIAASTSALLGLTWAGVQFPWSSARVLVPLILGFVVTLEQPFMDWLPQALYACKGSSPVRSGVDILPYSMIIAPFAIIAGGVGAATHKYRLMNIIAWCLIIIGFGLQTTLKVDTATRNWVGFQIISGAGFGLLFTCTVFAILAPLQVEDNAVALSFFIFTRNFFQAWGITIGATVIQNQLKVRLPTEFISQLPDGLEVSYAAIPRIASLPDGLRQSVEDAFAQSLRILWFVFLGISFLGLLSALPMKDIALQNVTDEKWGLKEGKVPSDSEVATTMEQGNDKGDIVPTSLPVQTSKPQSETTQIFSIPSNDTFRHDTSTGATVTPEEIFADYYDVMARLNSERRRTAKNIGSKESLSFKKICRTTTDSEPRPRSRSSSVISTPTTSGNSPASFAQGRLPSPTLEKMQGNNKEIPQAAVANQASNSSPVATPSGSRRSNLSKSKKSKRPSRSRLRRNALHYRQIDLANLDLTHPSQQCTYVHPVWAQRCHKRSINGDAVDWTTNHRHWNTHIVKEYQLMLKFILRIGQGTIISSKELFEKYSGKMFICDICGDVLSRKDALLRHKTLIHELWNKDKIKGTGTSEDSPSPRSSRSPSP</sequence>
<feature type="transmembrane region" description="Helical" evidence="7">
    <location>
        <begin position="63"/>
        <end position="86"/>
    </location>
</feature>
<dbReference type="Proteomes" id="UP001050691">
    <property type="component" value="Unassembled WGS sequence"/>
</dbReference>
<evidence type="ECO:0000256" key="5">
    <source>
        <dbReference type="PROSITE-ProRule" id="PRU00042"/>
    </source>
</evidence>
<dbReference type="PROSITE" id="PS50157">
    <property type="entry name" value="ZINC_FINGER_C2H2_2"/>
    <property type="match status" value="1"/>
</dbReference>
<feature type="transmembrane region" description="Helical" evidence="7">
    <location>
        <begin position="348"/>
        <end position="371"/>
    </location>
</feature>
<gene>
    <name evidence="10" type="ORF">Clacol_006857</name>
</gene>
<comment type="subcellular location">
    <subcellularLocation>
        <location evidence="1">Membrane</location>
        <topology evidence="1">Multi-pass membrane protein</topology>
    </subcellularLocation>
</comment>
<feature type="transmembrane region" description="Helical" evidence="7">
    <location>
        <begin position="93"/>
        <end position="112"/>
    </location>
</feature>
<dbReference type="InterPro" id="IPR013087">
    <property type="entry name" value="Znf_C2H2_type"/>
</dbReference>
<evidence type="ECO:0000256" key="3">
    <source>
        <dbReference type="ARBA" id="ARBA00022989"/>
    </source>
</evidence>
<dbReference type="Gene3D" id="1.20.1250.20">
    <property type="entry name" value="MFS general substrate transporter like domains"/>
    <property type="match status" value="1"/>
</dbReference>
<evidence type="ECO:0000256" key="7">
    <source>
        <dbReference type="SAM" id="Phobius"/>
    </source>
</evidence>
<proteinExistence type="predicted"/>
<feature type="transmembrane region" description="Helical" evidence="7">
    <location>
        <begin position="26"/>
        <end position="51"/>
    </location>
</feature>
<evidence type="ECO:0000256" key="1">
    <source>
        <dbReference type="ARBA" id="ARBA00004141"/>
    </source>
</evidence>
<keyword evidence="2 7" id="KW-0812">Transmembrane</keyword>
<feature type="transmembrane region" description="Helical" evidence="7">
    <location>
        <begin position="317"/>
        <end position="336"/>
    </location>
</feature>
<evidence type="ECO:0000256" key="2">
    <source>
        <dbReference type="ARBA" id="ARBA00022692"/>
    </source>
</evidence>
<evidence type="ECO:0000256" key="6">
    <source>
        <dbReference type="SAM" id="MobiDB-lite"/>
    </source>
</evidence>
<keyword evidence="11" id="KW-1185">Reference proteome</keyword>
<organism evidence="10 11">
    <name type="scientific">Clathrus columnatus</name>
    <dbReference type="NCBI Taxonomy" id="1419009"/>
    <lineage>
        <taxon>Eukaryota</taxon>
        <taxon>Fungi</taxon>
        <taxon>Dikarya</taxon>
        <taxon>Basidiomycota</taxon>
        <taxon>Agaricomycotina</taxon>
        <taxon>Agaricomycetes</taxon>
        <taxon>Phallomycetidae</taxon>
        <taxon>Phallales</taxon>
        <taxon>Clathraceae</taxon>
        <taxon>Clathrus</taxon>
    </lineage>
</organism>
<dbReference type="InterPro" id="IPR020846">
    <property type="entry name" value="MFS_dom"/>
</dbReference>
<dbReference type="AlphaFoldDB" id="A0AAV5AD98"/>
<evidence type="ECO:0000259" key="8">
    <source>
        <dbReference type="PROSITE" id="PS50157"/>
    </source>
</evidence>
<dbReference type="CDD" id="cd17502">
    <property type="entry name" value="MFS_Azr1_MDR_like"/>
    <property type="match status" value="1"/>
</dbReference>
<feature type="region of interest" description="Disordered" evidence="6">
    <location>
        <begin position="802"/>
        <end position="822"/>
    </location>
</feature>
<feature type="region of interest" description="Disordered" evidence="6">
    <location>
        <begin position="588"/>
        <end position="680"/>
    </location>
</feature>
<dbReference type="PROSITE" id="PS00028">
    <property type="entry name" value="ZINC_FINGER_C2H2_1"/>
    <property type="match status" value="1"/>
</dbReference>
<dbReference type="PANTHER" id="PTHR23501:SF102">
    <property type="entry name" value="DRUG TRANSPORTER, PUTATIVE (AFU_ORTHOLOGUE AFUA_3G08530)-RELATED"/>
    <property type="match status" value="1"/>
</dbReference>
<reference evidence="10" key="1">
    <citation type="submission" date="2021-10" db="EMBL/GenBank/DDBJ databases">
        <title>De novo Genome Assembly of Clathrus columnatus (Basidiomycota, Fungi) Using Illumina and Nanopore Sequence Data.</title>
        <authorList>
            <person name="Ogiso-Tanaka E."/>
            <person name="Itagaki H."/>
            <person name="Hosoya T."/>
            <person name="Hosaka K."/>
        </authorList>
    </citation>
    <scope>NUCLEOTIDE SEQUENCE</scope>
    <source>
        <strain evidence="10">MO-923</strain>
    </source>
</reference>
<feature type="domain" description="C2H2-type" evidence="8">
    <location>
        <begin position="771"/>
        <end position="794"/>
    </location>
</feature>
<feature type="compositionally biased region" description="Basic residues" evidence="6">
    <location>
        <begin position="667"/>
        <end position="680"/>
    </location>
</feature>
<feature type="transmembrane region" description="Helical" evidence="7">
    <location>
        <begin position="291"/>
        <end position="311"/>
    </location>
</feature>
<accession>A0AAV5AD98</accession>
<dbReference type="PANTHER" id="PTHR23501">
    <property type="entry name" value="MAJOR FACILITATOR SUPERFAMILY"/>
    <property type="match status" value="1"/>
</dbReference>
<feature type="transmembrane region" description="Helical" evidence="7">
    <location>
        <begin position="218"/>
        <end position="240"/>
    </location>
</feature>
<feature type="compositionally biased region" description="Low complexity" evidence="6">
    <location>
        <begin position="640"/>
        <end position="666"/>
    </location>
</feature>
<name>A0AAV5AD98_9AGAM</name>
<feature type="compositionally biased region" description="Low complexity" evidence="6">
    <location>
        <begin position="811"/>
        <end position="822"/>
    </location>
</feature>
<feature type="transmembrane region" description="Helical" evidence="7">
    <location>
        <begin position="151"/>
        <end position="173"/>
    </location>
</feature>
<keyword evidence="3 7" id="KW-1133">Transmembrane helix</keyword>
<dbReference type="EMBL" id="BPWL01000007">
    <property type="protein sequence ID" value="GJJ12614.1"/>
    <property type="molecule type" value="Genomic_DNA"/>
</dbReference>
<dbReference type="Pfam" id="PF07690">
    <property type="entry name" value="MFS_1"/>
    <property type="match status" value="1"/>
</dbReference>
<dbReference type="InterPro" id="IPR036259">
    <property type="entry name" value="MFS_trans_sf"/>
</dbReference>
<feature type="transmembrane region" description="Helical" evidence="7">
    <location>
        <begin position="185"/>
        <end position="206"/>
    </location>
</feature>
<feature type="domain" description="Major facilitator superfamily (MFS) profile" evidence="9">
    <location>
        <begin position="29"/>
        <end position="477"/>
    </location>
</feature>
<keyword evidence="5" id="KW-0863">Zinc-finger</keyword>
<keyword evidence="5" id="KW-0479">Metal-binding</keyword>